<dbReference type="SUPFAM" id="SSF53850">
    <property type="entry name" value="Periplasmic binding protein-like II"/>
    <property type="match status" value="1"/>
</dbReference>
<dbReference type="Pfam" id="PF13416">
    <property type="entry name" value="SBP_bac_8"/>
    <property type="match status" value="1"/>
</dbReference>
<dbReference type="PROSITE" id="PS51318">
    <property type="entry name" value="TAT"/>
    <property type="match status" value="1"/>
</dbReference>
<evidence type="ECO:0000256" key="2">
    <source>
        <dbReference type="SAM" id="SignalP"/>
    </source>
</evidence>
<evidence type="ECO:0000313" key="3">
    <source>
        <dbReference type="EMBL" id="SPF69087.1"/>
    </source>
</evidence>
<reference evidence="4" key="1">
    <citation type="submission" date="2018-02" db="EMBL/GenBank/DDBJ databases">
        <authorList>
            <person name="Hornung B."/>
        </authorList>
    </citation>
    <scope>NUCLEOTIDE SEQUENCE [LARGE SCALE GENOMIC DNA]</scope>
</reference>
<evidence type="ECO:0000256" key="1">
    <source>
        <dbReference type="SAM" id="MobiDB-lite"/>
    </source>
</evidence>
<dbReference type="Proteomes" id="UP000265962">
    <property type="component" value="Unassembled WGS sequence"/>
</dbReference>
<dbReference type="AlphaFoldDB" id="A0A375I5J3"/>
<dbReference type="OrthoDB" id="3171346at2"/>
<dbReference type="PANTHER" id="PTHR43649">
    <property type="entry name" value="ARABINOSE-BINDING PROTEIN-RELATED"/>
    <property type="match status" value="1"/>
</dbReference>
<protein>
    <submittedName>
        <fullName evidence="3">Twin arginine translocation (Tat) signal profile</fullName>
    </submittedName>
</protein>
<feature type="compositionally biased region" description="Polar residues" evidence="1">
    <location>
        <begin position="33"/>
        <end position="53"/>
    </location>
</feature>
<proteinExistence type="predicted"/>
<feature type="region of interest" description="Disordered" evidence="1">
    <location>
        <begin position="25"/>
        <end position="53"/>
    </location>
</feature>
<dbReference type="Gene3D" id="3.40.190.10">
    <property type="entry name" value="Periplasmic binding protein-like II"/>
    <property type="match status" value="1"/>
</dbReference>
<name>A0A375I5J3_9ACTN</name>
<dbReference type="EMBL" id="OMOH01000008">
    <property type="protein sequence ID" value="SPF69087.1"/>
    <property type="molecule type" value="Genomic_DNA"/>
</dbReference>
<accession>A0A375I5J3</accession>
<dbReference type="InterPro" id="IPR006059">
    <property type="entry name" value="SBP"/>
</dbReference>
<keyword evidence="2" id="KW-0732">Signal</keyword>
<dbReference type="PANTHER" id="PTHR43649:SF12">
    <property type="entry name" value="DIACETYLCHITOBIOSE BINDING PROTEIN DASA"/>
    <property type="match status" value="1"/>
</dbReference>
<dbReference type="InterPro" id="IPR050490">
    <property type="entry name" value="Bact_solute-bd_prot1"/>
</dbReference>
<feature type="signal peptide" evidence="2">
    <location>
        <begin position="1"/>
        <end position="22"/>
    </location>
</feature>
<keyword evidence="4" id="KW-1185">Reference proteome</keyword>
<dbReference type="InterPro" id="IPR006311">
    <property type="entry name" value="TAT_signal"/>
</dbReference>
<organism evidence="3 4">
    <name type="scientific">Propionibacterium ruminifibrarum</name>
    <dbReference type="NCBI Taxonomy" id="1962131"/>
    <lineage>
        <taxon>Bacteria</taxon>
        <taxon>Bacillati</taxon>
        <taxon>Actinomycetota</taxon>
        <taxon>Actinomycetes</taxon>
        <taxon>Propionibacteriales</taxon>
        <taxon>Propionibacteriaceae</taxon>
        <taxon>Propionibacterium</taxon>
    </lineage>
</organism>
<sequence length="439" mass="46290">MRLQRRDLLLITGAAVAASALGACSSGEDEPAETSSPSDCASPTSDWRNAKDSGSGTLSMLSAMLGTTELQDRYANNVLTGFFGSSGYQMATTYTTSDKLPDKIITALTGGTLADVVMPEYGWLHSLQRHNALEAVPTDLLDDLNVDERFLSGCRIDDTLYGVPYTMDLQVIGYRVDLLTEAGITEPPATLDELRSMAQELTGDGISGFDPFSPGLVRTWANLVGAYGGTLFTEDGTLSFNDGTGAAALNFMAELINDGTADLSAIPATGEPRLITQGKAVMAPMGVGIWDELNREGLGDEAHMAFFPMPPSESSGTPSVLKSGTVLSVSRQSQFQDVAFQFLHHALEDQPLTTTAAMVPAIPSRTSLLVTSEIASNRIANAGLANIDEAQVMLGGSGAWLDLRPVIEGQLRLTLEGKQSADAAIGNLARVVTDSNNAG</sequence>
<gene>
    <name evidence="3" type="ORF">PROPJV5_2053</name>
</gene>
<dbReference type="RefSeq" id="WP_119716203.1">
    <property type="nucleotide sequence ID" value="NZ_OMOH01000008.1"/>
</dbReference>
<dbReference type="PROSITE" id="PS51257">
    <property type="entry name" value="PROKAR_LIPOPROTEIN"/>
    <property type="match status" value="1"/>
</dbReference>
<feature type="chain" id="PRO_5039016001" evidence="2">
    <location>
        <begin position="23"/>
        <end position="439"/>
    </location>
</feature>
<evidence type="ECO:0000313" key="4">
    <source>
        <dbReference type="Proteomes" id="UP000265962"/>
    </source>
</evidence>